<dbReference type="AlphaFoldDB" id="A0A382N431"/>
<sequence>MVKRNIVLLLIVLLACGDGETTPTAPVATSITLSPTGLSFSSLGETQQFSVTVKDQNGATVGGASLSWTTSS</sequence>
<name>A0A382N431_9ZZZZ</name>
<organism evidence="1">
    <name type="scientific">marine metagenome</name>
    <dbReference type="NCBI Taxonomy" id="408172"/>
    <lineage>
        <taxon>unclassified sequences</taxon>
        <taxon>metagenomes</taxon>
        <taxon>ecological metagenomes</taxon>
    </lineage>
</organism>
<evidence type="ECO:0008006" key="2">
    <source>
        <dbReference type="Google" id="ProtNLM"/>
    </source>
</evidence>
<dbReference type="PROSITE" id="PS51257">
    <property type="entry name" value="PROKAR_LIPOPROTEIN"/>
    <property type="match status" value="1"/>
</dbReference>
<protein>
    <recommendedName>
        <fullName evidence="2">Big-1 domain-containing protein</fullName>
    </recommendedName>
</protein>
<dbReference type="Gene3D" id="2.60.40.2310">
    <property type="match status" value="1"/>
</dbReference>
<reference evidence="1" key="1">
    <citation type="submission" date="2018-05" db="EMBL/GenBank/DDBJ databases">
        <authorList>
            <person name="Lanie J.A."/>
            <person name="Ng W.-L."/>
            <person name="Kazmierczak K.M."/>
            <person name="Andrzejewski T.M."/>
            <person name="Davidsen T.M."/>
            <person name="Wayne K.J."/>
            <person name="Tettelin H."/>
            <person name="Glass J.I."/>
            <person name="Rusch D."/>
            <person name="Podicherti R."/>
            <person name="Tsui H.-C.T."/>
            <person name="Winkler M.E."/>
        </authorList>
    </citation>
    <scope>NUCLEOTIDE SEQUENCE</scope>
</reference>
<evidence type="ECO:0000313" key="1">
    <source>
        <dbReference type="EMBL" id="SVC55944.1"/>
    </source>
</evidence>
<feature type="non-terminal residue" evidence="1">
    <location>
        <position position="72"/>
    </location>
</feature>
<accession>A0A382N431</accession>
<dbReference type="EMBL" id="UINC01097872">
    <property type="protein sequence ID" value="SVC55944.1"/>
    <property type="molecule type" value="Genomic_DNA"/>
</dbReference>
<proteinExistence type="predicted"/>
<gene>
    <name evidence="1" type="ORF">METZ01_LOCUS308798</name>
</gene>